<sequence>MVGWLMNDDEKNDTGKLHVHISQNRHEIFITFVEYDARYLAYLKNPPVKNEVSKPGNSQSKPSASQAPETGVPSFLTMHQYGPWDTQQRSHMKNLGPILLAIALYAEGEVRARPRSQRG</sequence>
<evidence type="ECO:0000313" key="3">
    <source>
        <dbReference type="Proteomes" id="UP000248340"/>
    </source>
</evidence>
<dbReference type="EMBL" id="KZ821675">
    <property type="protein sequence ID" value="PYH86810.1"/>
    <property type="molecule type" value="Genomic_DNA"/>
</dbReference>
<dbReference type="OrthoDB" id="3508621at2759"/>
<proteinExistence type="predicted"/>
<evidence type="ECO:0000313" key="2">
    <source>
        <dbReference type="EMBL" id="PYH86810.1"/>
    </source>
</evidence>
<name>A0A319CQD6_9EURO</name>
<gene>
    <name evidence="2" type="ORF">BO82DRAFT_397378</name>
</gene>
<dbReference type="VEuPathDB" id="FungiDB:BO82DRAFT_397378"/>
<dbReference type="Proteomes" id="UP000248340">
    <property type="component" value="Unassembled WGS sequence"/>
</dbReference>
<protein>
    <submittedName>
        <fullName evidence="2">Uncharacterized protein</fullName>
    </submittedName>
</protein>
<organism evidence="2 3">
    <name type="scientific">Aspergillus uvarum CBS 121591</name>
    <dbReference type="NCBI Taxonomy" id="1448315"/>
    <lineage>
        <taxon>Eukaryota</taxon>
        <taxon>Fungi</taxon>
        <taxon>Dikarya</taxon>
        <taxon>Ascomycota</taxon>
        <taxon>Pezizomycotina</taxon>
        <taxon>Eurotiomycetes</taxon>
        <taxon>Eurotiomycetidae</taxon>
        <taxon>Eurotiales</taxon>
        <taxon>Aspergillaceae</taxon>
        <taxon>Aspergillus</taxon>
        <taxon>Aspergillus subgen. Circumdati</taxon>
    </lineage>
</organism>
<accession>A0A319CQD6</accession>
<dbReference type="STRING" id="1448315.A0A319CQD6"/>
<feature type="region of interest" description="Disordered" evidence="1">
    <location>
        <begin position="48"/>
        <end position="80"/>
    </location>
</feature>
<dbReference type="RefSeq" id="XP_025497010.1">
    <property type="nucleotide sequence ID" value="XM_025638927.1"/>
</dbReference>
<evidence type="ECO:0000256" key="1">
    <source>
        <dbReference type="SAM" id="MobiDB-lite"/>
    </source>
</evidence>
<feature type="compositionally biased region" description="Polar residues" evidence="1">
    <location>
        <begin position="55"/>
        <end position="68"/>
    </location>
</feature>
<dbReference type="AlphaFoldDB" id="A0A319CQD6"/>
<reference evidence="2 3" key="1">
    <citation type="submission" date="2016-12" db="EMBL/GenBank/DDBJ databases">
        <title>The genomes of Aspergillus section Nigri reveals drivers in fungal speciation.</title>
        <authorList>
            <consortium name="DOE Joint Genome Institute"/>
            <person name="Vesth T.C."/>
            <person name="Nybo J."/>
            <person name="Theobald S."/>
            <person name="Brandl J."/>
            <person name="Frisvad J.C."/>
            <person name="Nielsen K.F."/>
            <person name="Lyhne E.K."/>
            <person name="Kogle M.E."/>
            <person name="Kuo A."/>
            <person name="Riley R."/>
            <person name="Clum A."/>
            <person name="Nolan M."/>
            <person name="Lipzen A."/>
            <person name="Salamov A."/>
            <person name="Henrissat B."/>
            <person name="Wiebenga A."/>
            <person name="De Vries R.P."/>
            <person name="Grigoriev I.V."/>
            <person name="Mortensen U.H."/>
            <person name="Andersen M.R."/>
            <person name="Baker S.E."/>
        </authorList>
    </citation>
    <scope>NUCLEOTIDE SEQUENCE [LARGE SCALE GENOMIC DNA]</scope>
    <source>
        <strain evidence="2 3">CBS 121591</strain>
    </source>
</reference>
<dbReference type="GeneID" id="37141669"/>
<keyword evidence="3" id="KW-1185">Reference proteome</keyword>